<comment type="caution">
    <text evidence="1">The sequence shown here is derived from an EMBL/GenBank/DDBJ whole genome shotgun (WGS) entry which is preliminary data.</text>
</comment>
<dbReference type="AlphaFoldDB" id="X1AXT1"/>
<gene>
    <name evidence="1" type="ORF">S01H4_26784</name>
</gene>
<organism evidence="1">
    <name type="scientific">marine sediment metagenome</name>
    <dbReference type="NCBI Taxonomy" id="412755"/>
    <lineage>
        <taxon>unclassified sequences</taxon>
        <taxon>metagenomes</taxon>
        <taxon>ecological metagenomes</taxon>
    </lineage>
</organism>
<feature type="non-terminal residue" evidence="1">
    <location>
        <position position="1"/>
    </location>
</feature>
<accession>X1AXT1</accession>
<dbReference type="EMBL" id="BART01012969">
    <property type="protein sequence ID" value="GAG87580.1"/>
    <property type="molecule type" value="Genomic_DNA"/>
</dbReference>
<protein>
    <submittedName>
        <fullName evidence="1">Uncharacterized protein</fullName>
    </submittedName>
</protein>
<sequence>PYLDFDISLMVYELLPYINDTIWIGKMNRINQRVDTSKWEKKDFKYLDMVKESQTDEFIEDMYNEFKDNKKVKWKDSIKKLMNLPEEEIG</sequence>
<proteinExistence type="predicted"/>
<reference evidence="1" key="1">
    <citation type="journal article" date="2014" name="Front. Microbiol.">
        <title>High frequency of phylogenetically diverse reductive dehalogenase-homologous genes in deep subseafloor sedimentary metagenomes.</title>
        <authorList>
            <person name="Kawai M."/>
            <person name="Futagami T."/>
            <person name="Toyoda A."/>
            <person name="Takaki Y."/>
            <person name="Nishi S."/>
            <person name="Hori S."/>
            <person name="Arai W."/>
            <person name="Tsubouchi T."/>
            <person name="Morono Y."/>
            <person name="Uchiyama I."/>
            <person name="Ito T."/>
            <person name="Fujiyama A."/>
            <person name="Inagaki F."/>
            <person name="Takami H."/>
        </authorList>
    </citation>
    <scope>NUCLEOTIDE SEQUENCE</scope>
    <source>
        <strain evidence="1">Expedition CK06-06</strain>
    </source>
</reference>
<name>X1AXT1_9ZZZZ</name>
<evidence type="ECO:0000313" key="1">
    <source>
        <dbReference type="EMBL" id="GAG87580.1"/>
    </source>
</evidence>